<keyword evidence="3" id="KW-1185">Reference proteome</keyword>
<dbReference type="GO" id="GO:0005840">
    <property type="term" value="C:ribosome"/>
    <property type="evidence" value="ECO:0007669"/>
    <property type="project" value="InterPro"/>
</dbReference>
<name>A0AB34KC00_9PEZI</name>
<dbReference type="RefSeq" id="XP_069225587.1">
    <property type="nucleotide sequence ID" value="XM_069377415.1"/>
</dbReference>
<dbReference type="Proteomes" id="UP000803884">
    <property type="component" value="Unassembled WGS sequence"/>
</dbReference>
<dbReference type="PANTHER" id="PTHR42077">
    <property type="entry name" value="YALI0F30239P"/>
    <property type="match status" value="1"/>
</dbReference>
<evidence type="ECO:0000313" key="2">
    <source>
        <dbReference type="EMBL" id="KAL1582480.1"/>
    </source>
</evidence>
<organism evidence="2 3">
    <name type="scientific">Cladosporium halotolerans</name>
    <dbReference type="NCBI Taxonomy" id="1052096"/>
    <lineage>
        <taxon>Eukaryota</taxon>
        <taxon>Fungi</taxon>
        <taxon>Dikarya</taxon>
        <taxon>Ascomycota</taxon>
        <taxon>Pezizomycotina</taxon>
        <taxon>Dothideomycetes</taxon>
        <taxon>Dothideomycetidae</taxon>
        <taxon>Cladosporiales</taxon>
        <taxon>Cladosporiaceae</taxon>
        <taxon>Cladosporium</taxon>
    </lineage>
</organism>
<dbReference type="AlphaFoldDB" id="A0AB34KC00"/>
<accession>A0AB34KC00</accession>
<dbReference type="GO" id="GO:0003735">
    <property type="term" value="F:structural constituent of ribosome"/>
    <property type="evidence" value="ECO:0007669"/>
    <property type="project" value="InterPro"/>
</dbReference>
<sequence length="102" mass="11390">MGITSLLPLVVLFAVVGAAAYFGYQIYLWSNELADRGQKHMEKKHMSFTKEGGLKVGVKEMNAEEYADRTQRVLVNTWNEANPGLSPRPNSTRTTSGSRSRQ</sequence>
<comment type="caution">
    <text evidence="2">The sequence shown here is derived from an EMBL/GenBank/DDBJ whole genome shotgun (WGS) entry which is preliminary data.</text>
</comment>
<dbReference type="PANTHER" id="PTHR42077:SF1">
    <property type="entry name" value="YALI0F30239P"/>
    <property type="match status" value="1"/>
</dbReference>
<gene>
    <name evidence="2" type="ORF">WHR41_08811</name>
</gene>
<dbReference type="EMBL" id="JAAQHG020000049">
    <property type="protein sequence ID" value="KAL1582480.1"/>
    <property type="molecule type" value="Genomic_DNA"/>
</dbReference>
<dbReference type="PROSITE" id="PS00962">
    <property type="entry name" value="RIBOSOMAL_S2_1"/>
    <property type="match status" value="1"/>
</dbReference>
<reference evidence="2 3" key="1">
    <citation type="journal article" date="2020" name="Microbiol. Resour. Announc.">
        <title>Draft Genome Sequence of a Cladosporium Species Isolated from the Mesophotic Ascidian Didemnum maculosum.</title>
        <authorList>
            <person name="Gioti A."/>
            <person name="Siaperas R."/>
            <person name="Nikolaivits E."/>
            <person name="Le Goff G."/>
            <person name="Ouazzani J."/>
            <person name="Kotoulas G."/>
            <person name="Topakas E."/>
        </authorList>
    </citation>
    <scope>NUCLEOTIDE SEQUENCE [LARGE SCALE GENOMIC DNA]</scope>
    <source>
        <strain evidence="2 3">TM138-S3</strain>
    </source>
</reference>
<dbReference type="InterPro" id="IPR018130">
    <property type="entry name" value="Ribosomal_uS2_CS"/>
</dbReference>
<dbReference type="GO" id="GO:0006412">
    <property type="term" value="P:translation"/>
    <property type="evidence" value="ECO:0007669"/>
    <property type="project" value="InterPro"/>
</dbReference>
<evidence type="ECO:0000313" key="3">
    <source>
        <dbReference type="Proteomes" id="UP000803884"/>
    </source>
</evidence>
<dbReference type="GeneID" id="96010253"/>
<feature type="region of interest" description="Disordered" evidence="1">
    <location>
        <begin position="79"/>
        <end position="102"/>
    </location>
</feature>
<feature type="compositionally biased region" description="Low complexity" evidence="1">
    <location>
        <begin position="87"/>
        <end position="102"/>
    </location>
</feature>
<proteinExistence type="predicted"/>
<protein>
    <submittedName>
        <fullName evidence="2">Uncharacterized protein</fullName>
    </submittedName>
</protein>
<evidence type="ECO:0000256" key="1">
    <source>
        <dbReference type="SAM" id="MobiDB-lite"/>
    </source>
</evidence>